<dbReference type="Proteomes" id="UP001225646">
    <property type="component" value="Unassembled WGS sequence"/>
</dbReference>
<evidence type="ECO:0000313" key="1">
    <source>
        <dbReference type="EMBL" id="MDQ0162503.1"/>
    </source>
</evidence>
<name>A0ABT9VNF2_9BACI</name>
<organism evidence="1 2">
    <name type="scientific">Aeribacillus alveayuensis</name>
    <dbReference type="NCBI Taxonomy" id="279215"/>
    <lineage>
        <taxon>Bacteria</taxon>
        <taxon>Bacillati</taxon>
        <taxon>Bacillota</taxon>
        <taxon>Bacilli</taxon>
        <taxon>Bacillales</taxon>
        <taxon>Bacillaceae</taxon>
        <taxon>Aeribacillus</taxon>
    </lineage>
</organism>
<gene>
    <name evidence="1" type="ORF">J2S06_001580</name>
</gene>
<accession>A0ABT9VNF2</accession>
<keyword evidence="2" id="KW-1185">Reference proteome</keyword>
<dbReference type="RefSeq" id="WP_419151914.1">
    <property type="nucleotide sequence ID" value="NZ_JAUSTR010000004.1"/>
</dbReference>
<sequence>MSKVKSIVIEPEEAQHVNPDELGRILHLPYNPGGQMSTQALALKKLGVNTSFCSYPSSSKYKYPTDIPSPLIQYPLFKKEGAMLQFCKKNINHYDLFHFHGGQTFTEYAYKDLPFLKYHQKKMVMNFWGSEVRRLSIAKRNNPFAVAKMTDENLIISRLELLSNYFDTAIVPDHELLEYVYGYFKKIYIIRISVDHSKFTPFYPSVQKGKPVVIHAPSDRRLKGTEHIHKAVQQLKNSIDFEYVLIENMSNAQALEYYKKADIVIDQLQLGIYATFAIESMLLGKPVIAYIRDDLKQKYPPDLPILSASPHTIEQTLYHLLINPKLRYELGVKSRQYALKHHTAQRIARQLVTVYKHKIHS</sequence>
<comment type="caution">
    <text evidence="1">The sequence shown here is derived from an EMBL/GenBank/DDBJ whole genome shotgun (WGS) entry which is preliminary data.</text>
</comment>
<evidence type="ECO:0000313" key="2">
    <source>
        <dbReference type="Proteomes" id="UP001225646"/>
    </source>
</evidence>
<dbReference type="EMBL" id="JAUSTR010000004">
    <property type="protein sequence ID" value="MDQ0162503.1"/>
    <property type="molecule type" value="Genomic_DNA"/>
</dbReference>
<protein>
    <submittedName>
        <fullName evidence="1">Glycosyltransferase involved in cell wall biosynthesis</fullName>
    </submittedName>
</protein>
<dbReference type="Gene3D" id="3.40.50.2000">
    <property type="entry name" value="Glycogen Phosphorylase B"/>
    <property type="match status" value="1"/>
</dbReference>
<reference evidence="1 2" key="1">
    <citation type="submission" date="2023-07" db="EMBL/GenBank/DDBJ databases">
        <title>Genomic Encyclopedia of Type Strains, Phase IV (KMG-IV): sequencing the most valuable type-strain genomes for metagenomic binning, comparative biology and taxonomic classification.</title>
        <authorList>
            <person name="Goeker M."/>
        </authorList>
    </citation>
    <scope>NUCLEOTIDE SEQUENCE [LARGE SCALE GENOMIC DNA]</scope>
    <source>
        <strain evidence="1 2">DSM 19092</strain>
    </source>
</reference>
<dbReference type="SUPFAM" id="SSF53756">
    <property type="entry name" value="UDP-Glycosyltransferase/glycogen phosphorylase"/>
    <property type="match status" value="1"/>
</dbReference>
<proteinExistence type="predicted"/>